<protein>
    <recommendedName>
        <fullName evidence="4">Peptidase</fullName>
    </recommendedName>
</protein>
<dbReference type="RefSeq" id="WP_007306601.1">
    <property type="nucleotide sequence ID" value="NZ_AESD01000545.1"/>
</dbReference>
<name>G5J8D5_CROWT</name>
<feature type="transmembrane region" description="Helical" evidence="1">
    <location>
        <begin position="64"/>
        <end position="85"/>
    </location>
</feature>
<organism evidence="2 3">
    <name type="scientific">Crocosphaera watsonii WH 0003</name>
    <dbReference type="NCBI Taxonomy" id="423471"/>
    <lineage>
        <taxon>Bacteria</taxon>
        <taxon>Bacillati</taxon>
        <taxon>Cyanobacteriota</taxon>
        <taxon>Cyanophyceae</taxon>
        <taxon>Oscillatoriophycideae</taxon>
        <taxon>Chroococcales</taxon>
        <taxon>Aphanothecaceae</taxon>
        <taxon>Crocosphaera</taxon>
    </lineage>
</organism>
<gene>
    <name evidence="2" type="ORF">CWATWH0003_3716</name>
</gene>
<feature type="transmembrane region" description="Helical" evidence="1">
    <location>
        <begin position="12"/>
        <end position="33"/>
    </location>
</feature>
<evidence type="ECO:0000256" key="1">
    <source>
        <dbReference type="SAM" id="Phobius"/>
    </source>
</evidence>
<evidence type="ECO:0000313" key="3">
    <source>
        <dbReference type="Proteomes" id="UP000003477"/>
    </source>
</evidence>
<keyword evidence="1" id="KW-0812">Transmembrane</keyword>
<dbReference type="AlphaFoldDB" id="G5J8D5"/>
<comment type="caution">
    <text evidence="2">The sequence shown here is derived from an EMBL/GenBank/DDBJ whole genome shotgun (WGS) entry which is preliminary data.</text>
</comment>
<sequence>MKLNQIRKWHSALAPIVMLPLIMTVCTGVIYRLSKDWFGLSRDQVHFLMSIHEGEYLGHTLEPFYVLFNGLGVIWMLVTGGVMVFQNLKRSFKS</sequence>
<evidence type="ECO:0008006" key="4">
    <source>
        <dbReference type="Google" id="ProtNLM"/>
    </source>
</evidence>
<keyword evidence="1" id="KW-0472">Membrane</keyword>
<dbReference type="PATRIC" id="fig|423471.3.peg.3492"/>
<dbReference type="EMBL" id="AESD01000545">
    <property type="protein sequence ID" value="EHJ11549.1"/>
    <property type="molecule type" value="Genomic_DNA"/>
</dbReference>
<proteinExistence type="predicted"/>
<dbReference type="GeneID" id="88767225"/>
<reference evidence="2 3" key="1">
    <citation type="journal article" date="2011" name="Front. Microbiol.">
        <title>Two Strains of Crocosphaera watsonii with Highly Conserved Genomes are Distinguished by Strain-Specific Features.</title>
        <authorList>
            <person name="Bench S.R."/>
            <person name="Ilikchyan I.N."/>
            <person name="Tripp H.J."/>
            <person name="Zehr J.P."/>
        </authorList>
    </citation>
    <scope>NUCLEOTIDE SEQUENCE [LARGE SCALE GENOMIC DNA]</scope>
    <source>
        <strain evidence="2 3">WH 0003</strain>
    </source>
</reference>
<keyword evidence="1" id="KW-1133">Transmembrane helix</keyword>
<evidence type="ECO:0000313" key="2">
    <source>
        <dbReference type="EMBL" id="EHJ11549.1"/>
    </source>
</evidence>
<accession>G5J8D5</accession>
<dbReference type="Proteomes" id="UP000003477">
    <property type="component" value="Unassembled WGS sequence"/>
</dbReference>